<dbReference type="Pfam" id="PF00078">
    <property type="entry name" value="RVT_1"/>
    <property type="match status" value="1"/>
</dbReference>
<dbReference type="CDD" id="cd01650">
    <property type="entry name" value="RT_nLTR_like"/>
    <property type="match status" value="1"/>
</dbReference>
<dbReference type="InterPro" id="IPR000477">
    <property type="entry name" value="RT_dom"/>
</dbReference>
<dbReference type="SUPFAM" id="SSF56672">
    <property type="entry name" value="DNA/RNA polymerases"/>
    <property type="match status" value="1"/>
</dbReference>
<feature type="domain" description="Reverse transcriptase zinc-binding" evidence="2">
    <location>
        <begin position="897"/>
        <end position="950"/>
    </location>
</feature>
<comment type="caution">
    <text evidence="3">The sequence shown here is derived from an EMBL/GenBank/DDBJ whole genome shotgun (WGS) entry which is preliminary data.</text>
</comment>
<gene>
    <name evidence="3" type="primary">VvCHDh000004_1251</name>
    <name evidence="3" type="ORF">CK203_092197</name>
</gene>
<dbReference type="Pfam" id="PF13966">
    <property type="entry name" value="zf-RVT"/>
    <property type="match status" value="1"/>
</dbReference>
<dbReference type="Proteomes" id="UP000288805">
    <property type="component" value="Unassembled WGS sequence"/>
</dbReference>
<proteinExistence type="predicted"/>
<feature type="domain" description="Reverse transcriptase" evidence="1">
    <location>
        <begin position="412"/>
        <end position="627"/>
    </location>
</feature>
<organism evidence="3 4">
    <name type="scientific">Vitis vinifera</name>
    <name type="common">Grape</name>
    <dbReference type="NCBI Taxonomy" id="29760"/>
    <lineage>
        <taxon>Eukaryota</taxon>
        <taxon>Viridiplantae</taxon>
        <taxon>Streptophyta</taxon>
        <taxon>Embryophyta</taxon>
        <taxon>Tracheophyta</taxon>
        <taxon>Spermatophyta</taxon>
        <taxon>Magnoliopsida</taxon>
        <taxon>eudicotyledons</taxon>
        <taxon>Gunneridae</taxon>
        <taxon>Pentapetalae</taxon>
        <taxon>rosids</taxon>
        <taxon>Vitales</taxon>
        <taxon>Vitaceae</taxon>
        <taxon>Viteae</taxon>
        <taxon>Vitis</taxon>
    </lineage>
</organism>
<dbReference type="EMBL" id="QGNW01001133">
    <property type="protein sequence ID" value="RVW54115.1"/>
    <property type="molecule type" value="Genomic_DNA"/>
</dbReference>
<dbReference type="InterPro" id="IPR026960">
    <property type="entry name" value="RVT-Znf"/>
</dbReference>
<protein>
    <submittedName>
        <fullName evidence="3">Putative ribonuclease H protein</fullName>
    </submittedName>
</protein>
<name>A0A438F2C8_VITVI</name>
<dbReference type="AlphaFoldDB" id="A0A438F2C8"/>
<dbReference type="InterPro" id="IPR036691">
    <property type="entry name" value="Endo/exonu/phosph_ase_sf"/>
</dbReference>
<dbReference type="SUPFAM" id="SSF56219">
    <property type="entry name" value="DNase I-like"/>
    <property type="match status" value="1"/>
</dbReference>
<evidence type="ECO:0000259" key="1">
    <source>
        <dbReference type="Pfam" id="PF00078"/>
    </source>
</evidence>
<dbReference type="PANTHER" id="PTHR33116:SF78">
    <property type="entry name" value="OS12G0587133 PROTEIN"/>
    <property type="match status" value="1"/>
</dbReference>
<evidence type="ECO:0000313" key="3">
    <source>
        <dbReference type="EMBL" id="RVW54115.1"/>
    </source>
</evidence>
<reference evidence="3 4" key="1">
    <citation type="journal article" date="2018" name="PLoS Genet.">
        <title>Population sequencing reveals clonal diversity and ancestral inbreeding in the grapevine cultivar Chardonnay.</title>
        <authorList>
            <person name="Roach M.J."/>
            <person name="Johnson D.L."/>
            <person name="Bohlmann J."/>
            <person name="van Vuuren H.J."/>
            <person name="Jones S.J."/>
            <person name="Pretorius I.S."/>
            <person name="Schmidt S.A."/>
            <person name="Borneman A.R."/>
        </authorList>
    </citation>
    <scope>NUCLEOTIDE SEQUENCE [LARGE SCALE GENOMIC DNA]</scope>
    <source>
        <strain evidence="4">cv. Chardonnay</strain>
        <tissue evidence="3">Leaf</tissue>
    </source>
</reference>
<evidence type="ECO:0000313" key="4">
    <source>
        <dbReference type="Proteomes" id="UP000288805"/>
    </source>
</evidence>
<sequence>MSEGVVRSLGSGRFLDWRALDADGAAGGLLICWDKRSLEIVDWEEGQYSLSCRFKNVEDGAVWMFTGVYGPFTKEAREGLWEELGAVRGIWDEPWCLGGDFNSTLYQGERSRQGRITPNMRRFLVSPSWLDKFSGVIQRRLPRPVSDHFPILLEGGGLRRGPSPFRFENMWLKVEGFLDLIRSWWREIEVRGTASYRLAAKTKELKQKLKVWNREVFGNLEGNKRAALQQVDYWDGVESERSLSLEETESKKEAKESYKKWVMLEESHWRQLSREVWLKEGDKNTGFFHRMANAHRNNNSLDRVKIDGVWLEEDQDVRQGIANAFHQRLSEDVGWKADIEGIQLDQISQQEAESLEIPFSENEIHSALMEMSGDKALGRMVLLWRFGKALGISKGGRLTWEILDPLVSWGGLYKLMAKVLANRLKRVLNKVVAPTQNAFVMGRQILDASLIANEVIDSWQKRKEKGLICKLDIEKAYDSINWKFLLKTLHKMGFGSKWLGWMWSCISTAKFSVLVNGVPAGFFPSSKGLRQGDPLSPYLFVLGMEVLDALIRRAVAGGYLSGCSIKANKEHLTHLSWILLWFKAASGLRINLDKSEIIPVGVVEEIEEMAVELGCRVGSLPSHYLGLPLGAPHKASSVWDGVEEKVRRRLARWKRQYISKGGRITLIRSVLASMPIYHLSLFRMPKLVARRLDKVQRDFLWGGGSEERKAHLIKWEAICEDKSKGGLGLRKLVLLNKALLGKWIWRFAYDKDDLWKQVITAKYGQEGHGWRAKRAHGTIGVGVWKEIWKESDWCWDNMGFIVGKGSKINFWTDAWCKGTRLSQNFPHLYAMASLRNATVEEMWDQNFGQGGWNLRFLRDFNDWELEMIGNLLHVLRDYKPSMEEDSVCWKGGRNGKFRVKEAYSLVTSPNDIVFPSRCIWVDSVPTKVAFYAWEATWGRVLTLDRLQKRG</sequence>
<evidence type="ECO:0000259" key="2">
    <source>
        <dbReference type="Pfam" id="PF13966"/>
    </source>
</evidence>
<dbReference type="InterPro" id="IPR043502">
    <property type="entry name" value="DNA/RNA_pol_sf"/>
</dbReference>
<accession>A0A438F2C8</accession>
<dbReference type="PANTHER" id="PTHR33116">
    <property type="entry name" value="REVERSE TRANSCRIPTASE ZINC-BINDING DOMAIN-CONTAINING PROTEIN-RELATED-RELATED"/>
    <property type="match status" value="1"/>
</dbReference>
<dbReference type="Gene3D" id="3.60.10.10">
    <property type="entry name" value="Endonuclease/exonuclease/phosphatase"/>
    <property type="match status" value="1"/>
</dbReference>